<proteinExistence type="predicted"/>
<dbReference type="EMBL" id="VSIY01000006">
    <property type="protein sequence ID" value="TYB81370.1"/>
    <property type="molecule type" value="Genomic_DNA"/>
</dbReference>
<feature type="signal peptide" evidence="1">
    <location>
        <begin position="1"/>
        <end position="22"/>
    </location>
</feature>
<evidence type="ECO:0000313" key="3">
    <source>
        <dbReference type="Proteomes" id="UP000322080"/>
    </source>
</evidence>
<sequence>MSWLSLAGVVGLAVLGACSSNAIEQLPVVEPGRTDVLAPYEEADWPAYLKQLGLPRSRDYVTVAFLPTRYPFDLRNAQVARASLVRGLTDPTAEIEADTKIGHAIVGWQCGAHRGMASMTGAGDNVGQTMMAQGWGFAPFFSTFTDGSLYPEGGHRRDHMERLASGGGVVTAIEVGRAECENLRAALTRFLTHPNQPQTRYSMLLDPGRFEGGGCISFAAYLLNAAGVMREVTPHFRREIPIHAGMIGVPAVRPPVAEPYVPPDPSCCAGPRSVFSAMSTDWGETPVVDRVSSLDNELIFAGLVEMRRGVAPGDDWRFARVLASDGDAPLIAVKATSLRFAQQYPVRRIADPGGTAALVLERR</sequence>
<feature type="chain" id="PRO_5022972150" evidence="1">
    <location>
        <begin position="23"/>
        <end position="363"/>
    </location>
</feature>
<keyword evidence="3" id="KW-1185">Reference proteome</keyword>
<name>A0A5D0RIE5_9RHOB</name>
<dbReference type="RefSeq" id="WP_148377764.1">
    <property type="nucleotide sequence ID" value="NZ_VSIY01000006.1"/>
</dbReference>
<keyword evidence="1" id="KW-0732">Signal</keyword>
<dbReference type="AlphaFoldDB" id="A0A5D0RIE5"/>
<gene>
    <name evidence="2" type="ORF">FVF75_09640</name>
</gene>
<accession>A0A5D0RIE5</accession>
<protein>
    <submittedName>
        <fullName evidence="2">Uncharacterized protein</fullName>
    </submittedName>
</protein>
<comment type="caution">
    <text evidence="2">The sequence shown here is derived from an EMBL/GenBank/DDBJ whole genome shotgun (WGS) entry which is preliminary data.</text>
</comment>
<dbReference type="Proteomes" id="UP000322080">
    <property type="component" value="Unassembled WGS sequence"/>
</dbReference>
<reference evidence="2 3" key="1">
    <citation type="submission" date="2019-08" db="EMBL/GenBank/DDBJ databases">
        <title>Identification of a novel species of the genus Boseongicola.</title>
        <authorList>
            <person name="Zhang X.-Q."/>
        </authorList>
    </citation>
    <scope>NUCLEOTIDE SEQUENCE [LARGE SCALE GENOMIC DNA]</scope>
    <source>
        <strain evidence="2 3">HY14</strain>
    </source>
</reference>
<evidence type="ECO:0000256" key="1">
    <source>
        <dbReference type="SAM" id="SignalP"/>
    </source>
</evidence>
<evidence type="ECO:0000313" key="2">
    <source>
        <dbReference type="EMBL" id="TYB81370.1"/>
    </source>
</evidence>
<organism evidence="2 3">
    <name type="scientific">Maritimibacter fusiformis</name>
    <dbReference type="NCBI Taxonomy" id="2603819"/>
    <lineage>
        <taxon>Bacteria</taxon>
        <taxon>Pseudomonadati</taxon>
        <taxon>Pseudomonadota</taxon>
        <taxon>Alphaproteobacteria</taxon>
        <taxon>Rhodobacterales</taxon>
        <taxon>Roseobacteraceae</taxon>
        <taxon>Maritimibacter</taxon>
    </lineage>
</organism>